<dbReference type="CDD" id="cd17393">
    <property type="entry name" value="MFS_MosC_like"/>
    <property type="match status" value="1"/>
</dbReference>
<comment type="subcellular location">
    <subcellularLocation>
        <location evidence="1">Membrane</location>
        <topology evidence="1">Multi-pass membrane protein</topology>
    </subcellularLocation>
</comment>
<feature type="transmembrane region" description="Helical" evidence="5">
    <location>
        <begin position="381"/>
        <end position="402"/>
    </location>
</feature>
<dbReference type="PANTHER" id="PTHR23514">
    <property type="entry name" value="BYPASS OF STOP CODON PROTEIN 6"/>
    <property type="match status" value="1"/>
</dbReference>
<keyword evidence="4 5" id="KW-0472">Membrane</keyword>
<feature type="transmembrane region" description="Helical" evidence="5">
    <location>
        <begin position="154"/>
        <end position="173"/>
    </location>
</feature>
<evidence type="ECO:0000256" key="4">
    <source>
        <dbReference type="ARBA" id="ARBA00023136"/>
    </source>
</evidence>
<sequence>MTTSSTAARALPDDVQRSVALQRAMWAVIAVFALNGASFATFASRIPDVKAQLGLSAAGLGLFLLSGSAGSVAGLPLSGWVAGRLGSLRTVLIASCATTAGYAGAAIGVSLGNVALAAICLFVAGFGMGSWDVAMNLKGTVVERGLGKSIMPRFHAAFSGGTVVAALIAAGISAAHVSILAHVLIGMAFILATTIWCVRGFNAIEDDHEIDSPADEPEETSSHWGAWRERRVLLIGLVTLVAAFTEGTANDWMSVAFVEGHHVPKWAGILAFATFLSFMTCGRLVGTSLIDHFGRVPALRVCFGMAIAGCLVVVFAPTWLAYAGVAVWGVGVSLGFPIGMSAAADDPKRAHARISVVSTIAYTAFLAGPPLLGFLGQHVGVLHALLAVGAAALVALATVPAVREPAQRHTDVSGA</sequence>
<keyword evidence="7" id="KW-1185">Reference proteome</keyword>
<name>A0A561E8A8_9MICO</name>
<organism evidence="6 7">
    <name type="scientific">Rudaeicoccus suwonensis</name>
    <dbReference type="NCBI Taxonomy" id="657409"/>
    <lineage>
        <taxon>Bacteria</taxon>
        <taxon>Bacillati</taxon>
        <taxon>Actinomycetota</taxon>
        <taxon>Actinomycetes</taxon>
        <taxon>Micrococcales</taxon>
        <taxon>Dermacoccaceae</taxon>
        <taxon>Rudaeicoccus</taxon>
    </lineage>
</organism>
<dbReference type="GO" id="GO:0016020">
    <property type="term" value="C:membrane"/>
    <property type="evidence" value="ECO:0007669"/>
    <property type="project" value="UniProtKB-SubCell"/>
</dbReference>
<feature type="transmembrane region" description="Helical" evidence="5">
    <location>
        <begin position="325"/>
        <end position="344"/>
    </location>
</feature>
<feature type="transmembrane region" description="Helical" evidence="5">
    <location>
        <begin position="356"/>
        <end position="375"/>
    </location>
</feature>
<dbReference type="Gene3D" id="1.20.1250.20">
    <property type="entry name" value="MFS general substrate transporter like domains"/>
    <property type="match status" value="1"/>
</dbReference>
<dbReference type="Pfam" id="PF07690">
    <property type="entry name" value="MFS_1"/>
    <property type="match status" value="1"/>
</dbReference>
<feature type="transmembrane region" description="Helical" evidence="5">
    <location>
        <begin position="55"/>
        <end position="78"/>
    </location>
</feature>
<comment type="caution">
    <text evidence="6">The sequence shown here is derived from an EMBL/GenBank/DDBJ whole genome shotgun (WGS) entry which is preliminary data.</text>
</comment>
<feature type="transmembrane region" description="Helical" evidence="5">
    <location>
        <begin position="232"/>
        <end position="249"/>
    </location>
</feature>
<dbReference type="Proteomes" id="UP000318297">
    <property type="component" value="Unassembled WGS sequence"/>
</dbReference>
<feature type="transmembrane region" description="Helical" evidence="5">
    <location>
        <begin position="24"/>
        <end position="43"/>
    </location>
</feature>
<keyword evidence="2 5" id="KW-0812">Transmembrane</keyword>
<dbReference type="InterPro" id="IPR051788">
    <property type="entry name" value="MFS_Transporter"/>
</dbReference>
<evidence type="ECO:0000313" key="6">
    <source>
        <dbReference type="EMBL" id="TWE11851.1"/>
    </source>
</evidence>
<feature type="transmembrane region" description="Helical" evidence="5">
    <location>
        <begin position="298"/>
        <end position="319"/>
    </location>
</feature>
<dbReference type="AlphaFoldDB" id="A0A561E8A8"/>
<protein>
    <submittedName>
        <fullName evidence="6">Fucose permease</fullName>
    </submittedName>
</protein>
<feature type="transmembrane region" description="Helical" evidence="5">
    <location>
        <begin position="269"/>
        <end position="286"/>
    </location>
</feature>
<dbReference type="PANTHER" id="PTHR23514:SF13">
    <property type="entry name" value="INNER MEMBRANE PROTEIN YBJJ"/>
    <property type="match status" value="1"/>
</dbReference>
<reference evidence="6 7" key="1">
    <citation type="submission" date="2019-06" db="EMBL/GenBank/DDBJ databases">
        <title>Sequencing the genomes of 1000 actinobacteria strains.</title>
        <authorList>
            <person name="Klenk H.-P."/>
        </authorList>
    </citation>
    <scope>NUCLEOTIDE SEQUENCE [LARGE SCALE GENOMIC DNA]</scope>
    <source>
        <strain evidence="6 7">DSM 19560</strain>
    </source>
</reference>
<accession>A0A561E8A8</accession>
<evidence type="ECO:0000256" key="3">
    <source>
        <dbReference type="ARBA" id="ARBA00022989"/>
    </source>
</evidence>
<feature type="transmembrane region" description="Helical" evidence="5">
    <location>
        <begin position="90"/>
        <end position="109"/>
    </location>
</feature>
<dbReference type="EMBL" id="VIVQ01000001">
    <property type="protein sequence ID" value="TWE11851.1"/>
    <property type="molecule type" value="Genomic_DNA"/>
</dbReference>
<feature type="transmembrane region" description="Helical" evidence="5">
    <location>
        <begin position="179"/>
        <end position="198"/>
    </location>
</feature>
<dbReference type="InterPro" id="IPR036259">
    <property type="entry name" value="MFS_trans_sf"/>
</dbReference>
<evidence type="ECO:0000256" key="1">
    <source>
        <dbReference type="ARBA" id="ARBA00004141"/>
    </source>
</evidence>
<dbReference type="GO" id="GO:0022857">
    <property type="term" value="F:transmembrane transporter activity"/>
    <property type="evidence" value="ECO:0007669"/>
    <property type="project" value="InterPro"/>
</dbReference>
<dbReference type="InterPro" id="IPR011701">
    <property type="entry name" value="MFS"/>
</dbReference>
<feature type="transmembrane region" description="Helical" evidence="5">
    <location>
        <begin position="115"/>
        <end position="134"/>
    </location>
</feature>
<keyword evidence="3 5" id="KW-1133">Transmembrane helix</keyword>
<evidence type="ECO:0000256" key="2">
    <source>
        <dbReference type="ARBA" id="ARBA00022692"/>
    </source>
</evidence>
<dbReference type="OrthoDB" id="9809599at2"/>
<gene>
    <name evidence="6" type="ORF">BKA23_0642</name>
</gene>
<proteinExistence type="predicted"/>
<evidence type="ECO:0000313" key="7">
    <source>
        <dbReference type="Proteomes" id="UP000318297"/>
    </source>
</evidence>
<dbReference type="SUPFAM" id="SSF103473">
    <property type="entry name" value="MFS general substrate transporter"/>
    <property type="match status" value="1"/>
</dbReference>
<evidence type="ECO:0000256" key="5">
    <source>
        <dbReference type="SAM" id="Phobius"/>
    </source>
</evidence>